<dbReference type="Proteomes" id="UP000828922">
    <property type="component" value="Linkage Group LG07"/>
</dbReference>
<sequence length="75" mass="8326">MLLICAVLDCHVTGKYMWAMLKSIIGTIGDKNPQYEGACRMHGVCSKVTSDNVVLWNATIFRLVVVTSEQQQATH</sequence>
<keyword evidence="2" id="KW-1185">Reference proteome</keyword>
<organism evidence="1 2">
    <name type="scientific">Sphagnum magellanicum</name>
    <dbReference type="NCBI Taxonomy" id="128215"/>
    <lineage>
        <taxon>Eukaryota</taxon>
        <taxon>Viridiplantae</taxon>
        <taxon>Streptophyta</taxon>
        <taxon>Embryophyta</taxon>
        <taxon>Bryophyta</taxon>
        <taxon>Sphagnophytina</taxon>
        <taxon>Sphagnopsida</taxon>
        <taxon>Sphagnales</taxon>
        <taxon>Sphagnaceae</taxon>
        <taxon>Sphagnum</taxon>
    </lineage>
</organism>
<accession>A0ACB8HKW8</accession>
<dbReference type="EMBL" id="CM038913">
    <property type="protein sequence ID" value="KAH9556381.1"/>
    <property type="molecule type" value="Genomic_DNA"/>
</dbReference>
<protein>
    <submittedName>
        <fullName evidence="1">Uncharacterized protein</fullName>
    </submittedName>
</protein>
<comment type="caution">
    <text evidence="1">The sequence shown here is derived from an EMBL/GenBank/DDBJ whole genome shotgun (WGS) entry which is preliminary data.</text>
</comment>
<gene>
    <name evidence="1" type="ORF">CY35_07G023400</name>
</gene>
<proteinExistence type="predicted"/>
<evidence type="ECO:0000313" key="2">
    <source>
        <dbReference type="Proteomes" id="UP000828922"/>
    </source>
</evidence>
<evidence type="ECO:0000313" key="1">
    <source>
        <dbReference type="EMBL" id="KAH9556381.1"/>
    </source>
</evidence>
<reference evidence="2" key="1">
    <citation type="journal article" date="2022" name="New Phytol.">
        <title>Phylogenomic structure and speciation in an emerging model: the Sphagnum magellanicum complex (Bryophyta).</title>
        <authorList>
            <person name="Shaw A.J."/>
            <person name="Piatkowski B."/>
            <person name="Duffy A.M."/>
            <person name="Aguero B."/>
            <person name="Imwattana K."/>
            <person name="Nieto-Lugilde M."/>
            <person name="Healey A."/>
            <person name="Weston D.J."/>
            <person name="Patel M.N."/>
            <person name="Schmutz J."/>
            <person name="Grimwood J."/>
            <person name="Yavitt J.B."/>
            <person name="Hassel K."/>
            <person name="Stenoien H.K."/>
            <person name="Flatberg K.I."/>
            <person name="Bickford C.P."/>
            <person name="Hicks K.A."/>
        </authorList>
    </citation>
    <scope>NUCLEOTIDE SEQUENCE [LARGE SCALE GENOMIC DNA]</scope>
</reference>
<name>A0ACB8HKW8_9BRYO</name>